<dbReference type="Gene3D" id="2.30.30.40">
    <property type="entry name" value="SH3 Domains"/>
    <property type="match status" value="3"/>
</dbReference>
<dbReference type="Pfam" id="PF06701">
    <property type="entry name" value="MIB_HERC2"/>
    <property type="match status" value="2"/>
</dbReference>
<dbReference type="SUPFAM" id="SSF159034">
    <property type="entry name" value="Mib/herc2 domain-like"/>
    <property type="match status" value="3"/>
</dbReference>
<comment type="caution">
    <text evidence="3">The sequence shown here is derived from an EMBL/GenBank/DDBJ whole genome shotgun (WGS) entry which is preliminary data.</text>
</comment>
<feature type="non-terminal residue" evidence="3">
    <location>
        <position position="1"/>
    </location>
</feature>
<dbReference type="GO" id="GO:0016567">
    <property type="term" value="P:protein ubiquitination"/>
    <property type="evidence" value="ECO:0007669"/>
    <property type="project" value="InterPro"/>
</dbReference>
<dbReference type="Proteomes" id="UP000265618">
    <property type="component" value="Unassembled WGS sequence"/>
</dbReference>
<feature type="domain" description="MIB/HERC2" evidence="2">
    <location>
        <begin position="210"/>
        <end position="283"/>
    </location>
</feature>
<dbReference type="EMBL" id="BDIP01003694">
    <property type="protein sequence ID" value="GIQ88016.1"/>
    <property type="molecule type" value="Genomic_DNA"/>
</dbReference>
<evidence type="ECO:0000313" key="3">
    <source>
        <dbReference type="EMBL" id="GIQ88016.1"/>
    </source>
</evidence>
<feature type="compositionally biased region" description="Basic and acidic residues" evidence="1">
    <location>
        <begin position="187"/>
        <end position="203"/>
    </location>
</feature>
<sequence length="427" mass="46364">DVAYVEAPPSIPEEEREREGEGTVGATTGESTSSDTLPGTSAGGGVGETETDHVHSTERERERETPADGEGEAVSPGLPTRDSHVRTLLSLPYQPQPISPLLMSDAPSLPSMPPFADRVRLPTPRGTTHAASHGIPSPPPPMFPGPLFTHPDVAPPPYVPLIDPIRPSPPRLSSILSSILGVPSVRDHAAPADTASRRDRHPDPVVPVKGMRVEASTWVKGAMVTRGPDWRWGDQHGVEGVGRLLRQGSRPHELIVRWRSGAGANYRCGGPDSEYDLVYTGEGPLDEYRYDPALRVEGGDALRVGARVRRGHDWKYGNQDGGGTGTVLVAIGTHACKVRWDEGREDVYRCGRGGKYDLVYVERPQPRNNKEAEREGIRQAREALRVDCQLLRIGAAVTRGRDWKYGNQDDGETGIVQGRSARVCVLD</sequence>
<feature type="domain" description="MIB/HERC2" evidence="2">
    <location>
        <begin position="383"/>
        <end position="427"/>
    </location>
</feature>
<dbReference type="GO" id="GO:0005737">
    <property type="term" value="C:cytoplasm"/>
    <property type="evidence" value="ECO:0007669"/>
    <property type="project" value="TreeGrafter"/>
</dbReference>
<dbReference type="OrthoDB" id="438049at2759"/>
<dbReference type="GO" id="GO:0046872">
    <property type="term" value="F:metal ion binding"/>
    <property type="evidence" value="ECO:0007669"/>
    <property type="project" value="InterPro"/>
</dbReference>
<feature type="compositionally biased region" description="Low complexity" evidence="1">
    <location>
        <begin position="24"/>
        <end position="34"/>
    </location>
</feature>
<feature type="compositionally biased region" description="Basic and acidic residues" evidence="1">
    <location>
        <begin position="50"/>
        <end position="66"/>
    </location>
</feature>
<dbReference type="GO" id="GO:0004842">
    <property type="term" value="F:ubiquitin-protein transferase activity"/>
    <property type="evidence" value="ECO:0007669"/>
    <property type="project" value="InterPro"/>
</dbReference>
<organism evidence="3 4">
    <name type="scientific">Kipferlia bialata</name>
    <dbReference type="NCBI Taxonomy" id="797122"/>
    <lineage>
        <taxon>Eukaryota</taxon>
        <taxon>Metamonada</taxon>
        <taxon>Carpediemonas-like organisms</taxon>
        <taxon>Kipferlia</taxon>
    </lineage>
</organism>
<feature type="region of interest" description="Disordered" evidence="1">
    <location>
        <begin position="187"/>
        <end position="206"/>
    </location>
</feature>
<evidence type="ECO:0000256" key="1">
    <source>
        <dbReference type="SAM" id="MobiDB-lite"/>
    </source>
</evidence>
<dbReference type="PANTHER" id="PTHR24202:SF4">
    <property type="entry name" value="E3 UBIQUITIN-PROTEIN LIGASE MIB2-RELATED"/>
    <property type="match status" value="1"/>
</dbReference>
<reference evidence="3 4" key="1">
    <citation type="journal article" date="2018" name="PLoS ONE">
        <title>The draft genome of Kipferlia bialata reveals reductive genome evolution in fornicate parasites.</title>
        <authorList>
            <person name="Tanifuji G."/>
            <person name="Takabayashi S."/>
            <person name="Kume K."/>
            <person name="Takagi M."/>
            <person name="Nakayama T."/>
            <person name="Kamikawa R."/>
            <person name="Inagaki Y."/>
            <person name="Hashimoto T."/>
        </authorList>
    </citation>
    <scope>NUCLEOTIDE SEQUENCE [LARGE SCALE GENOMIC DNA]</scope>
    <source>
        <strain evidence="3">NY0173</strain>
    </source>
</reference>
<name>A0A9K3GMM9_9EUKA</name>
<dbReference type="PROSITE" id="PS51416">
    <property type="entry name" value="MIB_HERC2"/>
    <property type="match status" value="3"/>
</dbReference>
<dbReference type="InterPro" id="IPR010606">
    <property type="entry name" value="Mib_Herc2"/>
</dbReference>
<dbReference type="InterPro" id="IPR037252">
    <property type="entry name" value="Mib_Herc2_sf"/>
</dbReference>
<feature type="region of interest" description="Disordered" evidence="1">
    <location>
        <begin position="1"/>
        <end position="83"/>
    </location>
</feature>
<keyword evidence="4" id="KW-1185">Reference proteome</keyword>
<accession>A0A9K3GMM9</accession>
<evidence type="ECO:0000313" key="4">
    <source>
        <dbReference type="Proteomes" id="UP000265618"/>
    </source>
</evidence>
<dbReference type="AlphaFoldDB" id="A0A9K3GMM9"/>
<feature type="domain" description="MIB/HERC2" evidence="2">
    <location>
        <begin position="294"/>
        <end position="364"/>
    </location>
</feature>
<dbReference type="PANTHER" id="PTHR24202">
    <property type="entry name" value="E3 UBIQUITIN-PROTEIN LIGASE MIB2"/>
    <property type="match status" value="1"/>
</dbReference>
<evidence type="ECO:0000259" key="2">
    <source>
        <dbReference type="PROSITE" id="PS51416"/>
    </source>
</evidence>
<proteinExistence type="predicted"/>
<protein>
    <recommendedName>
        <fullName evidence="2">MIB/HERC2 domain-containing protein</fullName>
    </recommendedName>
</protein>
<gene>
    <name evidence="3" type="ORF">KIPB_010173</name>
</gene>